<proteinExistence type="predicted"/>
<dbReference type="GO" id="GO:0016491">
    <property type="term" value="F:oxidoreductase activity"/>
    <property type="evidence" value="ECO:0007669"/>
    <property type="project" value="InterPro"/>
</dbReference>
<keyword evidence="8" id="KW-1185">Reference proteome</keyword>
<dbReference type="GO" id="GO:0016020">
    <property type="term" value="C:membrane"/>
    <property type="evidence" value="ECO:0007669"/>
    <property type="project" value="UniProtKB-SubCell"/>
</dbReference>
<dbReference type="InterPro" id="IPR050307">
    <property type="entry name" value="Sterol_Desaturase_Related"/>
</dbReference>
<keyword evidence="4 5" id="KW-0472">Membrane</keyword>
<dbReference type="InterPro" id="IPR006694">
    <property type="entry name" value="Fatty_acid_hydroxylase"/>
</dbReference>
<evidence type="ECO:0000259" key="6">
    <source>
        <dbReference type="Pfam" id="PF04116"/>
    </source>
</evidence>
<dbReference type="AlphaFoldDB" id="A6GC17"/>
<dbReference type="STRING" id="391625.PPSIR1_24264"/>
<name>A6GC17_9BACT</name>
<reference evidence="7 8" key="1">
    <citation type="submission" date="2007-06" db="EMBL/GenBank/DDBJ databases">
        <authorList>
            <person name="Shimkets L."/>
            <person name="Ferriera S."/>
            <person name="Johnson J."/>
            <person name="Kravitz S."/>
            <person name="Beeson K."/>
            <person name="Sutton G."/>
            <person name="Rogers Y.-H."/>
            <person name="Friedman R."/>
            <person name="Frazier M."/>
            <person name="Venter J.C."/>
        </authorList>
    </citation>
    <scope>NUCLEOTIDE SEQUENCE [LARGE SCALE GENOMIC DNA]</scope>
    <source>
        <strain evidence="7 8">SIR-1</strain>
    </source>
</reference>
<dbReference type="EMBL" id="ABCS01000062">
    <property type="protein sequence ID" value="EDM76579.1"/>
    <property type="molecule type" value="Genomic_DNA"/>
</dbReference>
<evidence type="ECO:0000256" key="4">
    <source>
        <dbReference type="ARBA" id="ARBA00023136"/>
    </source>
</evidence>
<protein>
    <submittedName>
        <fullName evidence="7">Sterol desaturase family protein, putative</fullName>
    </submittedName>
</protein>
<dbReference type="GO" id="GO:0008610">
    <property type="term" value="P:lipid biosynthetic process"/>
    <property type="evidence" value="ECO:0007669"/>
    <property type="project" value="InterPro"/>
</dbReference>
<feature type="transmembrane region" description="Helical" evidence="5">
    <location>
        <begin position="23"/>
        <end position="47"/>
    </location>
</feature>
<dbReference type="Proteomes" id="UP000005801">
    <property type="component" value="Unassembled WGS sequence"/>
</dbReference>
<feature type="transmembrane region" description="Helical" evidence="5">
    <location>
        <begin position="116"/>
        <end position="134"/>
    </location>
</feature>
<organism evidence="7 8">
    <name type="scientific">Plesiocystis pacifica SIR-1</name>
    <dbReference type="NCBI Taxonomy" id="391625"/>
    <lineage>
        <taxon>Bacteria</taxon>
        <taxon>Pseudomonadati</taxon>
        <taxon>Myxococcota</taxon>
        <taxon>Polyangia</taxon>
        <taxon>Nannocystales</taxon>
        <taxon>Nannocystaceae</taxon>
        <taxon>Plesiocystis</taxon>
    </lineage>
</organism>
<dbReference type="eggNOG" id="COG3000">
    <property type="taxonomic scope" value="Bacteria"/>
</dbReference>
<comment type="caution">
    <text evidence="7">The sequence shown here is derived from an EMBL/GenBank/DDBJ whole genome shotgun (WGS) entry which is preliminary data.</text>
</comment>
<dbReference type="Pfam" id="PF04116">
    <property type="entry name" value="FA_hydroxylase"/>
    <property type="match status" value="1"/>
</dbReference>
<evidence type="ECO:0000256" key="3">
    <source>
        <dbReference type="ARBA" id="ARBA00022989"/>
    </source>
</evidence>
<evidence type="ECO:0000313" key="7">
    <source>
        <dbReference type="EMBL" id="EDM76579.1"/>
    </source>
</evidence>
<accession>A6GC17</accession>
<feature type="transmembrane region" description="Helical" evidence="5">
    <location>
        <begin position="140"/>
        <end position="158"/>
    </location>
</feature>
<dbReference type="GO" id="GO:0005506">
    <property type="term" value="F:iron ion binding"/>
    <property type="evidence" value="ECO:0007669"/>
    <property type="project" value="InterPro"/>
</dbReference>
<feature type="domain" description="Fatty acid hydroxylase" evidence="6">
    <location>
        <begin position="70"/>
        <end position="219"/>
    </location>
</feature>
<keyword evidence="3 5" id="KW-1133">Transmembrane helix</keyword>
<comment type="subcellular location">
    <subcellularLocation>
        <location evidence="1">Membrane</location>
    </subcellularLocation>
</comment>
<gene>
    <name evidence="7" type="ORF">PPSIR1_24264</name>
</gene>
<evidence type="ECO:0000256" key="2">
    <source>
        <dbReference type="ARBA" id="ARBA00022692"/>
    </source>
</evidence>
<evidence type="ECO:0000313" key="8">
    <source>
        <dbReference type="Proteomes" id="UP000005801"/>
    </source>
</evidence>
<dbReference type="PANTHER" id="PTHR11863">
    <property type="entry name" value="STEROL DESATURASE"/>
    <property type="match status" value="1"/>
</dbReference>
<evidence type="ECO:0000256" key="5">
    <source>
        <dbReference type="SAM" id="Phobius"/>
    </source>
</evidence>
<keyword evidence="2 5" id="KW-0812">Transmembrane</keyword>
<sequence>MGLSFAIAEVLADRVRGRTGSQLAFDVVSGGAVGFVVGPLVTVAASLLLDAVTPGSRDALAHLPAWAMVAMLLLGDDLTQYWWHRACHSVPWLYTLHRAHHSAPYMSVSIVYRNNLLYYALMPGLWIAGALVHLGFGSVYAVYIIVKLTVIIGAHSSLRWDAPLYRVRALRPVMWVVERVLSTPSTHAMHHGLHADDGVTHYKGNYGNLLFFWDVLFGTARITRRYPEAFGIEGLRPQSHATELAWPFVPLQPEEEAAGELGQTSSVG</sequence>
<evidence type="ECO:0000256" key="1">
    <source>
        <dbReference type="ARBA" id="ARBA00004370"/>
    </source>
</evidence>